<evidence type="ECO:0000313" key="2">
    <source>
        <dbReference type="EMBL" id="SDC49571.1"/>
    </source>
</evidence>
<protein>
    <submittedName>
        <fullName evidence="2">Methyltransferase domain-containing protein</fullName>
    </submittedName>
</protein>
<dbReference type="Proteomes" id="UP000199245">
    <property type="component" value="Unassembled WGS sequence"/>
</dbReference>
<dbReference type="EMBL" id="FMZW01000003">
    <property type="protein sequence ID" value="SDC49571.1"/>
    <property type="molecule type" value="Genomic_DNA"/>
</dbReference>
<evidence type="ECO:0000313" key="3">
    <source>
        <dbReference type="Proteomes" id="UP000199245"/>
    </source>
</evidence>
<dbReference type="GO" id="GO:0008757">
    <property type="term" value="F:S-adenosylmethionine-dependent methyltransferase activity"/>
    <property type="evidence" value="ECO:0007669"/>
    <property type="project" value="InterPro"/>
</dbReference>
<keyword evidence="2" id="KW-0489">Methyltransferase</keyword>
<accession>A0A1G6M296</accession>
<dbReference type="CDD" id="cd02440">
    <property type="entry name" value="AdoMet_MTases"/>
    <property type="match status" value="1"/>
</dbReference>
<keyword evidence="2" id="KW-0808">Transferase</keyword>
<name>A0A1G6M296_9BRAD</name>
<feature type="domain" description="Methyltransferase type 11" evidence="1">
    <location>
        <begin position="53"/>
        <end position="118"/>
    </location>
</feature>
<dbReference type="Pfam" id="PF08241">
    <property type="entry name" value="Methyltransf_11"/>
    <property type="match status" value="1"/>
</dbReference>
<evidence type="ECO:0000259" key="1">
    <source>
        <dbReference type="Pfam" id="PF08241"/>
    </source>
</evidence>
<dbReference type="InterPro" id="IPR029063">
    <property type="entry name" value="SAM-dependent_MTases_sf"/>
</dbReference>
<dbReference type="AlphaFoldDB" id="A0A1G6M296"/>
<dbReference type="Gene3D" id="3.40.50.150">
    <property type="entry name" value="Vaccinia Virus protein VP39"/>
    <property type="match status" value="1"/>
</dbReference>
<dbReference type="GO" id="GO:0032259">
    <property type="term" value="P:methylation"/>
    <property type="evidence" value="ECO:0007669"/>
    <property type="project" value="UniProtKB-KW"/>
</dbReference>
<organism evidence="2 3">
    <name type="scientific">Bradyrhizobium brasilense</name>
    <dbReference type="NCBI Taxonomy" id="1419277"/>
    <lineage>
        <taxon>Bacteria</taxon>
        <taxon>Pseudomonadati</taxon>
        <taxon>Pseudomonadota</taxon>
        <taxon>Alphaproteobacteria</taxon>
        <taxon>Hyphomicrobiales</taxon>
        <taxon>Nitrobacteraceae</taxon>
        <taxon>Bradyrhizobium</taxon>
    </lineage>
</organism>
<dbReference type="RefSeq" id="WP_092079582.1">
    <property type="nucleotide sequence ID" value="NZ_FMZW01000003.1"/>
</dbReference>
<dbReference type="SUPFAM" id="SSF53335">
    <property type="entry name" value="S-adenosyl-L-methionine-dependent methyltransferases"/>
    <property type="match status" value="1"/>
</dbReference>
<proteinExistence type="predicted"/>
<gene>
    <name evidence="2" type="ORF">SAMN05216337_1003119</name>
</gene>
<sequence>MTDDARGGSLEKLHIGAFNCGIEGWINTDITMHLWIARVPFAAKALHLAGVLSDARYAEHRQGKFAGVRHMNLTKPLPFADRSLSAVFSAHVFEHLFPDEVERLAREIARVLAPGGVCRIVVPDMERIVALYDSAAPQAFLKGVFEIDRRKEAAFAHHWGFTRASLAALFRDAGCSETHTRAYREGVCPDIDRLDNRPDESIFFEAIK</sequence>
<dbReference type="InterPro" id="IPR013216">
    <property type="entry name" value="Methyltransf_11"/>
</dbReference>
<reference evidence="2 3" key="1">
    <citation type="submission" date="2016-10" db="EMBL/GenBank/DDBJ databases">
        <authorList>
            <person name="de Groot N.N."/>
        </authorList>
    </citation>
    <scope>NUCLEOTIDE SEQUENCE [LARGE SCALE GENOMIC DNA]</scope>
    <source>
        <strain evidence="2 3">R5</strain>
    </source>
</reference>